<dbReference type="GO" id="GO:0043190">
    <property type="term" value="C:ATP-binding cassette (ABC) transporter complex"/>
    <property type="evidence" value="ECO:0007669"/>
    <property type="project" value="InterPro"/>
</dbReference>
<accession>A0A939D703</accession>
<evidence type="ECO:0000256" key="7">
    <source>
        <dbReference type="ARBA" id="ARBA00023136"/>
    </source>
</evidence>
<dbReference type="InterPro" id="IPR010065">
    <property type="entry name" value="AA_ABC_transptr_permease_3TM"/>
</dbReference>
<evidence type="ECO:0000313" key="11">
    <source>
        <dbReference type="Proteomes" id="UP000664545"/>
    </source>
</evidence>
<name>A0A939D703_CLOAM</name>
<keyword evidence="3" id="KW-1003">Cell membrane</keyword>
<keyword evidence="2 8" id="KW-0813">Transport</keyword>
<comment type="similarity">
    <text evidence="8">Belongs to the binding-protein-dependent transport system permease family.</text>
</comment>
<comment type="subcellular location">
    <subcellularLocation>
        <location evidence="1 8">Cell membrane</location>
        <topology evidence="1 8">Multi-pass membrane protein</topology>
    </subcellularLocation>
</comment>
<reference evidence="10" key="1">
    <citation type="submission" date="2021-02" db="EMBL/GenBank/DDBJ databases">
        <title>Abyssanaerobacter marinus gen.nov., sp., nov, anaerobic bacterium isolated from the Onnuri vent field of Indian Ocean and suggestion of Mogibacteriaceae fam. nov., and proposal of reclassification of ambiguous this family's genus member.</title>
        <authorList>
            <person name="Kim Y.J."/>
            <person name="Yang J.-A."/>
        </authorList>
    </citation>
    <scope>NUCLEOTIDE SEQUENCE</scope>
    <source>
        <strain evidence="10">DSM 2634</strain>
    </source>
</reference>
<feature type="transmembrane region" description="Helical" evidence="8">
    <location>
        <begin position="20"/>
        <end position="45"/>
    </location>
</feature>
<evidence type="ECO:0000256" key="5">
    <source>
        <dbReference type="ARBA" id="ARBA00022970"/>
    </source>
</evidence>
<dbReference type="GO" id="GO:0006865">
    <property type="term" value="P:amino acid transport"/>
    <property type="evidence" value="ECO:0007669"/>
    <property type="project" value="UniProtKB-KW"/>
</dbReference>
<feature type="domain" description="ABC transmembrane type-1" evidence="9">
    <location>
        <begin position="21"/>
        <end position="216"/>
    </location>
</feature>
<dbReference type="PANTHER" id="PTHR30614:SF0">
    <property type="entry name" value="L-CYSTINE TRANSPORT SYSTEM PERMEASE PROTEIN TCYL"/>
    <property type="match status" value="1"/>
</dbReference>
<feature type="transmembrane region" description="Helical" evidence="8">
    <location>
        <begin position="198"/>
        <end position="216"/>
    </location>
</feature>
<dbReference type="SUPFAM" id="SSF161098">
    <property type="entry name" value="MetI-like"/>
    <property type="match status" value="1"/>
</dbReference>
<dbReference type="GO" id="GO:0022857">
    <property type="term" value="F:transmembrane transporter activity"/>
    <property type="evidence" value="ECO:0007669"/>
    <property type="project" value="InterPro"/>
</dbReference>
<dbReference type="PROSITE" id="PS50928">
    <property type="entry name" value="ABC_TM1"/>
    <property type="match status" value="1"/>
</dbReference>
<feature type="transmembrane region" description="Helical" evidence="8">
    <location>
        <begin position="57"/>
        <end position="77"/>
    </location>
</feature>
<keyword evidence="5" id="KW-0029">Amino-acid transport</keyword>
<evidence type="ECO:0000256" key="1">
    <source>
        <dbReference type="ARBA" id="ARBA00004651"/>
    </source>
</evidence>
<evidence type="ECO:0000259" key="9">
    <source>
        <dbReference type="PROSITE" id="PS50928"/>
    </source>
</evidence>
<evidence type="ECO:0000256" key="4">
    <source>
        <dbReference type="ARBA" id="ARBA00022692"/>
    </source>
</evidence>
<dbReference type="EMBL" id="JAFJZZ010000001">
    <property type="protein sequence ID" value="MBN7772231.1"/>
    <property type="molecule type" value="Genomic_DNA"/>
</dbReference>
<evidence type="ECO:0000256" key="3">
    <source>
        <dbReference type="ARBA" id="ARBA00022475"/>
    </source>
</evidence>
<dbReference type="NCBIfam" id="TIGR01726">
    <property type="entry name" value="HEQRo_perm_3TM"/>
    <property type="match status" value="1"/>
</dbReference>
<evidence type="ECO:0000256" key="8">
    <source>
        <dbReference type="RuleBase" id="RU363032"/>
    </source>
</evidence>
<dbReference type="Gene3D" id="1.10.3720.10">
    <property type="entry name" value="MetI-like"/>
    <property type="match status" value="1"/>
</dbReference>
<dbReference type="PANTHER" id="PTHR30614">
    <property type="entry name" value="MEMBRANE COMPONENT OF AMINO ACID ABC TRANSPORTER"/>
    <property type="match status" value="1"/>
</dbReference>
<keyword evidence="6 8" id="KW-1133">Transmembrane helix</keyword>
<dbReference type="Proteomes" id="UP000664545">
    <property type="component" value="Unassembled WGS sequence"/>
</dbReference>
<sequence length="232" mass="25729">MGDYFDFKLIFDYLPELLSRLHITLILLITATIIGMSLGAVIALLRLYKIPVLNQISVVFISFMRGTPILVQMFIVYYGLPRVLLLIGLDINRWDKFIFVILTYGFNMAAFVAEIIRGAIISVPIGQTEAAYSAGLTRLQAFRRIVAPQALLSALPSLSVNVVYLLQDTSIAFSLGIIDVMGQAKVIGARTYHTLESYTGAAVIFLVLCIILEKGCSKMEKKLTERMIGDGR</sequence>
<protein>
    <submittedName>
        <fullName evidence="10">Amino acid ABC transporter permease</fullName>
    </submittedName>
</protein>
<dbReference type="Pfam" id="PF00528">
    <property type="entry name" value="BPD_transp_1"/>
    <property type="match status" value="1"/>
</dbReference>
<dbReference type="RefSeq" id="WP_206581049.1">
    <property type="nucleotide sequence ID" value="NZ_JAFJZZ010000001.1"/>
</dbReference>
<feature type="transmembrane region" description="Helical" evidence="8">
    <location>
        <begin position="97"/>
        <end position="116"/>
    </location>
</feature>
<organism evidence="10 11">
    <name type="scientific">Clostridium aminobutyricum</name>
    <dbReference type="NCBI Taxonomy" id="33953"/>
    <lineage>
        <taxon>Bacteria</taxon>
        <taxon>Bacillati</taxon>
        <taxon>Bacillota</taxon>
        <taxon>Clostridia</taxon>
        <taxon>Eubacteriales</taxon>
        <taxon>Clostridiaceae</taxon>
        <taxon>Clostridium</taxon>
    </lineage>
</organism>
<dbReference type="AlphaFoldDB" id="A0A939D703"/>
<comment type="caution">
    <text evidence="10">The sequence shown here is derived from an EMBL/GenBank/DDBJ whole genome shotgun (WGS) entry which is preliminary data.</text>
</comment>
<evidence type="ECO:0000313" key="10">
    <source>
        <dbReference type="EMBL" id="MBN7772231.1"/>
    </source>
</evidence>
<dbReference type="InterPro" id="IPR035906">
    <property type="entry name" value="MetI-like_sf"/>
</dbReference>
<feature type="transmembrane region" description="Helical" evidence="8">
    <location>
        <begin position="145"/>
        <end position="166"/>
    </location>
</feature>
<dbReference type="InterPro" id="IPR043429">
    <property type="entry name" value="ArtM/GltK/GlnP/TcyL/YhdX-like"/>
</dbReference>
<dbReference type="InterPro" id="IPR000515">
    <property type="entry name" value="MetI-like"/>
</dbReference>
<gene>
    <name evidence="10" type="ORF">JYB65_02540</name>
</gene>
<keyword evidence="11" id="KW-1185">Reference proteome</keyword>
<evidence type="ECO:0000256" key="2">
    <source>
        <dbReference type="ARBA" id="ARBA00022448"/>
    </source>
</evidence>
<proteinExistence type="inferred from homology"/>
<dbReference type="CDD" id="cd06261">
    <property type="entry name" value="TM_PBP2"/>
    <property type="match status" value="1"/>
</dbReference>
<evidence type="ECO:0000256" key="6">
    <source>
        <dbReference type="ARBA" id="ARBA00022989"/>
    </source>
</evidence>
<keyword evidence="4 8" id="KW-0812">Transmembrane</keyword>
<keyword evidence="7 8" id="KW-0472">Membrane</keyword>